<proteinExistence type="predicted"/>
<dbReference type="Proteomes" id="UP000193623">
    <property type="component" value="Unassembled WGS sequence"/>
</dbReference>
<keyword evidence="6 7" id="KW-0472">Membrane</keyword>
<sequence length="410" mass="43778">MALLRTNRSYRLLFSASAVSNLGDGISALAFPWLATLITRDPVLVALVAFAQRLPWLLFSIPVGVVTDRYDRRTLIWRADVVRMVLNVGVVGLVLGLPDLPLRGDPIWAIAVLSCFAFALGTAEVVRDNAAQTVLPALVAKADLERANGQMWTIEEIMGSFIGPPLAGVLIAMAVPVPFGVDALAFGLSAVCVWMIALPTRAAPPRRKITQELREGWAWMRNHPTILRIAIMLGLINGLGLMVMTILVLFSQDVLGLDAVGHGFLLTCGAVGAVIGGMIGPAWVARFGGQVSIPAALVLITASYVGMALTSQAWVTAVSLALGTMGGVLWNVVTVSYRQRRIPDALLGRVNAIYRFFGWGAMPIGALLGGWIAAAAEPDLGREAALRLPIILCAIGHGLLLIYARARLRL</sequence>
<feature type="transmembrane region" description="Helical" evidence="7">
    <location>
        <begin position="75"/>
        <end position="95"/>
    </location>
</feature>
<feature type="transmembrane region" description="Helical" evidence="7">
    <location>
        <begin position="353"/>
        <end position="374"/>
    </location>
</feature>
<evidence type="ECO:0000256" key="6">
    <source>
        <dbReference type="ARBA" id="ARBA00023136"/>
    </source>
</evidence>
<feature type="transmembrane region" description="Helical" evidence="7">
    <location>
        <begin position="157"/>
        <end position="177"/>
    </location>
</feature>
<evidence type="ECO:0000313" key="10">
    <source>
        <dbReference type="Proteomes" id="UP000193623"/>
    </source>
</evidence>
<dbReference type="PROSITE" id="PS50850">
    <property type="entry name" value="MFS"/>
    <property type="match status" value="1"/>
</dbReference>
<evidence type="ECO:0000256" key="2">
    <source>
        <dbReference type="ARBA" id="ARBA00022448"/>
    </source>
</evidence>
<reference evidence="9 10" key="1">
    <citation type="submission" date="2017-03" db="EMBL/GenBank/DDBJ databases">
        <authorList>
            <person name="Afonso C.L."/>
            <person name="Miller P.J."/>
            <person name="Scott M.A."/>
            <person name="Spackman E."/>
            <person name="Goraichik I."/>
            <person name="Dimitrov K.M."/>
            <person name="Suarez D.L."/>
            <person name="Swayne D.E."/>
        </authorList>
    </citation>
    <scope>NUCLEOTIDE SEQUENCE [LARGE SCALE GENOMIC DNA]</scope>
    <source>
        <strain evidence="9 10">CECT 8397</strain>
    </source>
</reference>
<feature type="transmembrane region" description="Helical" evidence="7">
    <location>
        <begin position="313"/>
        <end position="333"/>
    </location>
</feature>
<name>A0A1Y5RL43_9RHOB</name>
<dbReference type="GO" id="GO:0005886">
    <property type="term" value="C:plasma membrane"/>
    <property type="evidence" value="ECO:0007669"/>
    <property type="project" value="UniProtKB-SubCell"/>
</dbReference>
<dbReference type="PANTHER" id="PTHR23513:SF11">
    <property type="entry name" value="STAPHYLOFERRIN A TRANSPORTER"/>
    <property type="match status" value="1"/>
</dbReference>
<keyword evidence="10" id="KW-1185">Reference proteome</keyword>
<dbReference type="Gene3D" id="1.20.1250.20">
    <property type="entry name" value="MFS general substrate transporter like domains"/>
    <property type="match status" value="1"/>
</dbReference>
<keyword evidence="4 7" id="KW-0812">Transmembrane</keyword>
<feature type="transmembrane region" description="Helical" evidence="7">
    <location>
        <begin position="225"/>
        <end position="250"/>
    </location>
</feature>
<evidence type="ECO:0000259" key="8">
    <source>
        <dbReference type="PROSITE" id="PS50850"/>
    </source>
</evidence>
<dbReference type="InterPro" id="IPR020846">
    <property type="entry name" value="MFS_dom"/>
</dbReference>
<dbReference type="AlphaFoldDB" id="A0A1Y5RL43"/>
<dbReference type="GO" id="GO:0022857">
    <property type="term" value="F:transmembrane transporter activity"/>
    <property type="evidence" value="ECO:0007669"/>
    <property type="project" value="InterPro"/>
</dbReference>
<evidence type="ECO:0000313" key="9">
    <source>
        <dbReference type="EMBL" id="SLN20056.1"/>
    </source>
</evidence>
<dbReference type="Pfam" id="PF05977">
    <property type="entry name" value="MFS_3"/>
    <property type="match status" value="1"/>
</dbReference>
<dbReference type="OrthoDB" id="145388at2"/>
<keyword evidence="5 7" id="KW-1133">Transmembrane helix</keyword>
<evidence type="ECO:0000256" key="1">
    <source>
        <dbReference type="ARBA" id="ARBA00004651"/>
    </source>
</evidence>
<feature type="transmembrane region" description="Helical" evidence="7">
    <location>
        <begin position="12"/>
        <end position="31"/>
    </location>
</feature>
<keyword evidence="2" id="KW-0813">Transport</keyword>
<evidence type="ECO:0000256" key="4">
    <source>
        <dbReference type="ARBA" id="ARBA00022692"/>
    </source>
</evidence>
<evidence type="ECO:0000256" key="7">
    <source>
        <dbReference type="SAM" id="Phobius"/>
    </source>
</evidence>
<dbReference type="EMBL" id="FWFT01000001">
    <property type="protein sequence ID" value="SLN20056.1"/>
    <property type="molecule type" value="Genomic_DNA"/>
</dbReference>
<organism evidence="9 10">
    <name type="scientific">Pseudooctadecabacter jejudonensis</name>
    <dbReference type="NCBI Taxonomy" id="1391910"/>
    <lineage>
        <taxon>Bacteria</taxon>
        <taxon>Pseudomonadati</taxon>
        <taxon>Pseudomonadota</taxon>
        <taxon>Alphaproteobacteria</taxon>
        <taxon>Rhodobacterales</taxon>
        <taxon>Paracoccaceae</taxon>
        <taxon>Pseudooctadecabacter</taxon>
    </lineage>
</organism>
<feature type="transmembrane region" description="Helical" evidence="7">
    <location>
        <begin position="183"/>
        <end position="204"/>
    </location>
</feature>
<dbReference type="InterPro" id="IPR036259">
    <property type="entry name" value="MFS_trans_sf"/>
</dbReference>
<feature type="transmembrane region" description="Helical" evidence="7">
    <location>
        <begin position="262"/>
        <end position="284"/>
    </location>
</feature>
<comment type="subcellular location">
    <subcellularLocation>
        <location evidence="1">Cell membrane</location>
        <topology evidence="1">Multi-pass membrane protein</topology>
    </subcellularLocation>
</comment>
<keyword evidence="3" id="KW-1003">Cell membrane</keyword>
<evidence type="ECO:0000256" key="3">
    <source>
        <dbReference type="ARBA" id="ARBA00022475"/>
    </source>
</evidence>
<evidence type="ECO:0000256" key="5">
    <source>
        <dbReference type="ARBA" id="ARBA00022989"/>
    </source>
</evidence>
<feature type="transmembrane region" description="Helical" evidence="7">
    <location>
        <begin position="107"/>
        <end position="126"/>
    </location>
</feature>
<protein>
    <submittedName>
        <fullName evidence="9">Enterobactin exporter EntS</fullName>
    </submittedName>
</protein>
<dbReference type="RefSeq" id="WP_085863168.1">
    <property type="nucleotide sequence ID" value="NZ_FWFT01000001.1"/>
</dbReference>
<gene>
    <name evidence="9" type="ORF">PSJ8397_00739</name>
</gene>
<feature type="transmembrane region" description="Helical" evidence="7">
    <location>
        <begin position="43"/>
        <end position="63"/>
    </location>
</feature>
<dbReference type="SUPFAM" id="SSF103473">
    <property type="entry name" value="MFS general substrate transporter"/>
    <property type="match status" value="1"/>
</dbReference>
<feature type="transmembrane region" description="Helical" evidence="7">
    <location>
        <begin position="291"/>
        <end position="307"/>
    </location>
</feature>
<dbReference type="CDD" id="cd06173">
    <property type="entry name" value="MFS_MefA_like"/>
    <property type="match status" value="1"/>
</dbReference>
<feature type="transmembrane region" description="Helical" evidence="7">
    <location>
        <begin position="386"/>
        <end position="404"/>
    </location>
</feature>
<accession>A0A1Y5RL43</accession>
<dbReference type="PANTHER" id="PTHR23513">
    <property type="entry name" value="INTEGRAL MEMBRANE EFFLUX PROTEIN-RELATED"/>
    <property type="match status" value="1"/>
</dbReference>
<dbReference type="InterPro" id="IPR010290">
    <property type="entry name" value="TM_effector"/>
</dbReference>
<feature type="domain" description="Major facilitator superfamily (MFS) profile" evidence="8">
    <location>
        <begin position="226"/>
        <end position="410"/>
    </location>
</feature>